<gene>
    <name evidence="1" type="ORF">ATCC9714_21251</name>
</gene>
<dbReference type="Proteomes" id="UP000032811">
    <property type="component" value="Chromosome 1"/>
</dbReference>
<dbReference type="EMBL" id="LN679998">
    <property type="protein sequence ID" value="CEJ74237.1"/>
    <property type="molecule type" value="Genomic_DNA"/>
</dbReference>
<dbReference type="GeneID" id="97537960"/>
<organism evidence="1 2">
    <name type="scientific">Paraclostridium sordellii</name>
    <name type="common">Clostridium sordellii</name>
    <dbReference type="NCBI Taxonomy" id="1505"/>
    <lineage>
        <taxon>Bacteria</taxon>
        <taxon>Bacillati</taxon>
        <taxon>Bacillota</taxon>
        <taxon>Clostridia</taxon>
        <taxon>Peptostreptococcales</taxon>
        <taxon>Peptostreptococcaceae</taxon>
        <taxon>Paraclostridium</taxon>
    </lineage>
</organism>
<protein>
    <recommendedName>
        <fullName evidence="3">HNH endonuclease</fullName>
    </recommendedName>
</protein>
<evidence type="ECO:0000313" key="1">
    <source>
        <dbReference type="EMBL" id="CEJ74237.1"/>
    </source>
</evidence>
<reference evidence="1 2" key="1">
    <citation type="submission" date="2014-11" db="EMBL/GenBank/DDBJ databases">
        <authorList>
            <person name="Aslett M.A."/>
            <person name="De Silva N."/>
        </authorList>
    </citation>
    <scope>NUCLEOTIDE SEQUENCE [LARGE SCALE GENOMIC DNA]</scope>
    <source>
        <strain evidence="1 2">ATCC9714</strain>
    </source>
</reference>
<dbReference type="RefSeq" id="WP_021125776.1">
    <property type="nucleotide sequence ID" value="NZ_CDNJ01000003.1"/>
</dbReference>
<evidence type="ECO:0000313" key="2">
    <source>
        <dbReference type="Proteomes" id="UP000032811"/>
    </source>
</evidence>
<accession>A0ABP1XWP4</accession>
<name>A0ABP1XWP4_PARSO</name>
<evidence type="ECO:0008006" key="3">
    <source>
        <dbReference type="Google" id="ProtNLM"/>
    </source>
</evidence>
<keyword evidence="2" id="KW-1185">Reference proteome</keyword>
<sequence length="149" mass="18001">MLKKFCRCGKIISQSKSRCDKCESKYINNKRKSYKVYNSKNRNKNIDAFYHTDEWEEKRIYILIKYNYVDLWDFFVNGKETTEANTVHHIVEVTEDYEQRLDNLNLIPVSTKSHNKIHSLYRKDKESTQKKLRDILEKAENLFCNNKSY</sequence>
<proteinExistence type="predicted"/>